<dbReference type="Gene3D" id="3.10.50.30">
    <property type="entry name" value="Transcription elongation factor, GreA/GreB, C-terminal domain"/>
    <property type="match status" value="1"/>
</dbReference>
<dbReference type="NCBIfam" id="NF004396">
    <property type="entry name" value="PRK05753.1"/>
    <property type="match status" value="1"/>
</dbReference>
<keyword evidence="3" id="KW-0808">Transferase</keyword>
<dbReference type="Gene3D" id="1.10.286.20">
    <property type="match status" value="1"/>
</dbReference>
<dbReference type="Pfam" id="PF01272">
    <property type="entry name" value="GreA_GreB"/>
    <property type="match status" value="1"/>
</dbReference>
<comment type="caution">
    <text evidence="3">The sequence shown here is derived from an EMBL/GenBank/DDBJ whole genome shotgun (WGS) entry which is preliminary data.</text>
</comment>
<keyword evidence="4" id="KW-1185">Reference proteome</keyword>
<dbReference type="PANTHER" id="PTHR30437">
    <property type="entry name" value="TRANSCRIPTION ELONGATION FACTOR GREA"/>
    <property type="match status" value="1"/>
</dbReference>
<dbReference type="Proteomes" id="UP000316471">
    <property type="component" value="Unassembled WGS sequence"/>
</dbReference>
<dbReference type="FunFam" id="3.10.50.30:FF:000002">
    <property type="entry name" value="Regulator of nucleoside diphosphate kinase"/>
    <property type="match status" value="1"/>
</dbReference>
<dbReference type="SUPFAM" id="SSF54534">
    <property type="entry name" value="FKBP-like"/>
    <property type="match status" value="1"/>
</dbReference>
<organism evidence="3 4">
    <name type="scientific">Aerolutibacter ruishenii</name>
    <dbReference type="NCBI Taxonomy" id="686800"/>
    <lineage>
        <taxon>Bacteria</taxon>
        <taxon>Pseudomonadati</taxon>
        <taxon>Pseudomonadota</taxon>
        <taxon>Gammaproteobacteria</taxon>
        <taxon>Lysobacterales</taxon>
        <taxon>Lysobacteraceae</taxon>
        <taxon>Aerolutibacter</taxon>
    </lineage>
</organism>
<dbReference type="PANTHER" id="PTHR30437:SF5">
    <property type="entry name" value="REGULATOR OF NUCLEOSIDE DIPHOSPHATE KINASE"/>
    <property type="match status" value="1"/>
</dbReference>
<name>A0A562LSJ1_9GAMM</name>
<dbReference type="GO" id="GO:0006354">
    <property type="term" value="P:DNA-templated transcription elongation"/>
    <property type="evidence" value="ECO:0007669"/>
    <property type="project" value="TreeGrafter"/>
</dbReference>
<sequence>MARRPLLLLEKTVTKSAPPPLMISRFDCERLEALLETPIARGLDTQALQAELERAEIVEPAKMPADVITMNSTARFLDENSGEERAMTLVFPRDADGSADKVSILAPVGSALLGLRIGDSIQWPIPGGRTISLRVLSIQYQPEAAGDYTR</sequence>
<evidence type="ECO:0000259" key="1">
    <source>
        <dbReference type="Pfam" id="PF01272"/>
    </source>
</evidence>
<feature type="domain" description="Transcription elongation factor GreA/GreB C-terminal" evidence="1">
    <location>
        <begin position="64"/>
        <end position="140"/>
    </location>
</feature>
<gene>
    <name evidence="3" type="ORF">IP93_01656</name>
</gene>
<dbReference type="InterPro" id="IPR023459">
    <property type="entry name" value="Tscrpt_elong_fac_GreA/B_fam"/>
</dbReference>
<dbReference type="EMBL" id="VLKP01000006">
    <property type="protein sequence ID" value="TWI10566.1"/>
    <property type="molecule type" value="Genomic_DNA"/>
</dbReference>
<evidence type="ECO:0000313" key="4">
    <source>
        <dbReference type="Proteomes" id="UP000316471"/>
    </source>
</evidence>
<dbReference type="GO" id="GO:0016301">
    <property type="term" value="F:kinase activity"/>
    <property type="evidence" value="ECO:0007669"/>
    <property type="project" value="UniProtKB-KW"/>
</dbReference>
<reference evidence="3 4" key="1">
    <citation type="journal article" date="2015" name="Stand. Genomic Sci.">
        <title>Genomic Encyclopedia of Bacterial and Archaeal Type Strains, Phase III: the genomes of soil and plant-associated and newly described type strains.</title>
        <authorList>
            <person name="Whitman W.B."/>
            <person name="Woyke T."/>
            <person name="Klenk H.P."/>
            <person name="Zhou Y."/>
            <person name="Lilburn T.G."/>
            <person name="Beck B.J."/>
            <person name="De Vos P."/>
            <person name="Vandamme P."/>
            <person name="Eisen J.A."/>
            <person name="Garrity G."/>
            <person name="Hugenholtz P."/>
            <person name="Kyrpides N.C."/>
        </authorList>
    </citation>
    <scope>NUCLEOTIDE SEQUENCE [LARGE SCALE GENOMIC DNA]</scope>
    <source>
        <strain evidence="3 4">CGMCC 1.10136</strain>
    </source>
</reference>
<dbReference type="GO" id="GO:0032784">
    <property type="term" value="P:regulation of DNA-templated transcription elongation"/>
    <property type="evidence" value="ECO:0007669"/>
    <property type="project" value="InterPro"/>
</dbReference>
<proteinExistence type="predicted"/>
<dbReference type="InterPro" id="IPR029462">
    <property type="entry name" value="Rnk_N"/>
</dbReference>
<dbReference type="Pfam" id="PF14760">
    <property type="entry name" value="Rnk_N"/>
    <property type="match status" value="1"/>
</dbReference>
<dbReference type="InterPro" id="IPR036953">
    <property type="entry name" value="GreA/GreB_C_sf"/>
</dbReference>
<feature type="domain" description="Regulator of nucleoside diphosphate kinase N-terminal" evidence="2">
    <location>
        <begin position="19"/>
        <end position="58"/>
    </location>
</feature>
<dbReference type="AlphaFoldDB" id="A0A562LSJ1"/>
<dbReference type="OrthoDB" id="192847at2"/>
<dbReference type="GO" id="GO:0070063">
    <property type="term" value="F:RNA polymerase binding"/>
    <property type="evidence" value="ECO:0007669"/>
    <property type="project" value="InterPro"/>
</dbReference>
<evidence type="ECO:0000313" key="3">
    <source>
        <dbReference type="EMBL" id="TWI10566.1"/>
    </source>
</evidence>
<protein>
    <submittedName>
        <fullName evidence="3">Regulator of nucleoside diphosphate kinase</fullName>
    </submittedName>
</protein>
<keyword evidence="3" id="KW-0418">Kinase</keyword>
<evidence type="ECO:0000259" key="2">
    <source>
        <dbReference type="Pfam" id="PF14760"/>
    </source>
</evidence>
<dbReference type="InterPro" id="IPR001437">
    <property type="entry name" value="Tscrpt_elong_fac_GreA/B_C"/>
</dbReference>
<dbReference type="GO" id="GO:0003677">
    <property type="term" value="F:DNA binding"/>
    <property type="evidence" value="ECO:0007669"/>
    <property type="project" value="InterPro"/>
</dbReference>
<accession>A0A562LSJ1</accession>